<dbReference type="InterPro" id="IPR017850">
    <property type="entry name" value="Alkaline_phosphatase_core_sf"/>
</dbReference>
<dbReference type="Gene3D" id="3.40.720.10">
    <property type="entry name" value="Alkaline Phosphatase, subunit A"/>
    <property type="match status" value="1"/>
</dbReference>
<feature type="compositionally biased region" description="Acidic residues" evidence="1">
    <location>
        <begin position="521"/>
        <end position="537"/>
    </location>
</feature>
<dbReference type="InterPro" id="IPR002591">
    <property type="entry name" value="Phosphodiest/P_Trfase"/>
</dbReference>
<keyword evidence="3" id="KW-1185">Reference proteome</keyword>
<gene>
    <name evidence="2" type="ORF">ACFQEV_00300</name>
</gene>
<dbReference type="AlphaFoldDB" id="A0ABD5TX69"/>
<feature type="region of interest" description="Disordered" evidence="1">
    <location>
        <begin position="286"/>
        <end position="308"/>
    </location>
</feature>
<dbReference type="Pfam" id="PF01663">
    <property type="entry name" value="Phosphodiest"/>
    <property type="match status" value="1"/>
</dbReference>
<accession>A0ABD5TX69</accession>
<protein>
    <submittedName>
        <fullName evidence="2">Alkaline phosphatase family protein</fullName>
    </submittedName>
</protein>
<comment type="caution">
    <text evidence="2">The sequence shown here is derived from an EMBL/GenBank/DDBJ whole genome shotgun (WGS) entry which is preliminary data.</text>
</comment>
<reference evidence="2 3" key="1">
    <citation type="journal article" date="2019" name="Int. J. Syst. Evol. Microbiol.">
        <title>The Global Catalogue of Microorganisms (GCM) 10K type strain sequencing project: providing services to taxonomists for standard genome sequencing and annotation.</title>
        <authorList>
            <consortium name="The Broad Institute Genomics Platform"/>
            <consortium name="The Broad Institute Genome Sequencing Center for Infectious Disease"/>
            <person name="Wu L."/>
            <person name="Ma J."/>
        </authorList>
    </citation>
    <scope>NUCLEOTIDE SEQUENCE [LARGE SCALE GENOMIC DNA]</scope>
    <source>
        <strain evidence="2 3">YIM 94188</strain>
    </source>
</reference>
<dbReference type="RefSeq" id="WP_379691881.1">
    <property type="nucleotide sequence ID" value="NZ_JBHSXH010000001.1"/>
</dbReference>
<sequence length="550" mass="60509">MDGSHGTDLTTLLVGIDAGCQSVLEPLFEADELPNLRSVFQGGVSGPLESQIPPWTASAWPSMYTGKNPGKHGVFGFLHFDGYEEDVVNATRVREPSLWELLDYHGLTSVVVNVPVTSPPKSFDGALVPGYVAPENPPCHPDGLLEDVRDELGEYRVYADIDETKDEATYRSLVRSRGEAFRYLADRFDPDFGFVEFQQTDSVFHEHPGDDELVRAVYREVDEQVGRILDEHDPANVVVASDHGMGPYDRYEFRVNEFLRDEGYVEATQGGEGMPSWVKIRENRLHEGDAGDQPPDADADTDAGRGSPLETAVSTAARFGLTTERVAAALRKVGLDAAVARVVPENVQSAGMSRVSFPESKAYMRDLIELGVRINLEGREPDGTVPQAKYEDVRDELIEALRSVRTPDGDPVFEDVARREKYFYGPEAENAVDVVTVPSNFDHYLSAQLYGEQFGEPTEPWNHKRFGIVAARGDAIDESAGVRGAHLFDVAPTVLATFGLPADERMDGDPLDAVEAAGETEYPDFDSGETVETDDDAVEQRLSDLGYLDN</sequence>
<dbReference type="GO" id="GO:0016787">
    <property type="term" value="F:hydrolase activity"/>
    <property type="evidence" value="ECO:0007669"/>
    <property type="project" value="UniProtKB-ARBA"/>
</dbReference>
<feature type="region of interest" description="Disordered" evidence="1">
    <location>
        <begin position="519"/>
        <end position="550"/>
    </location>
</feature>
<dbReference type="SUPFAM" id="SSF53649">
    <property type="entry name" value="Alkaline phosphatase-like"/>
    <property type="match status" value="1"/>
</dbReference>
<dbReference type="EMBL" id="JBHSXH010000001">
    <property type="protein sequence ID" value="MFC6823450.1"/>
    <property type="molecule type" value="Genomic_DNA"/>
</dbReference>
<dbReference type="Proteomes" id="UP001596408">
    <property type="component" value="Unassembled WGS sequence"/>
</dbReference>
<name>A0ABD5TX69_9EURY</name>
<dbReference type="PANTHER" id="PTHR10151">
    <property type="entry name" value="ECTONUCLEOTIDE PYROPHOSPHATASE/PHOSPHODIESTERASE"/>
    <property type="match status" value="1"/>
</dbReference>
<evidence type="ECO:0000313" key="3">
    <source>
        <dbReference type="Proteomes" id="UP001596408"/>
    </source>
</evidence>
<dbReference type="PANTHER" id="PTHR10151:SF120">
    <property type="entry name" value="BIS(5'-ADENOSYL)-TRIPHOSPHATASE"/>
    <property type="match status" value="1"/>
</dbReference>
<evidence type="ECO:0000256" key="1">
    <source>
        <dbReference type="SAM" id="MobiDB-lite"/>
    </source>
</evidence>
<proteinExistence type="predicted"/>
<evidence type="ECO:0000313" key="2">
    <source>
        <dbReference type="EMBL" id="MFC6823450.1"/>
    </source>
</evidence>
<organism evidence="2 3">
    <name type="scientific">Halopelagius fulvigenes</name>
    <dbReference type="NCBI Taxonomy" id="1198324"/>
    <lineage>
        <taxon>Archaea</taxon>
        <taxon>Methanobacteriati</taxon>
        <taxon>Methanobacteriota</taxon>
        <taxon>Stenosarchaea group</taxon>
        <taxon>Halobacteria</taxon>
        <taxon>Halobacteriales</taxon>
        <taxon>Haloferacaceae</taxon>
    </lineage>
</organism>